<evidence type="ECO:0000313" key="4">
    <source>
        <dbReference type="EMBL" id="PIP21897.1"/>
    </source>
</evidence>
<dbReference type="Proteomes" id="UP000231567">
    <property type="component" value="Unassembled WGS sequence"/>
</dbReference>
<reference evidence="4 5" key="1">
    <citation type="submission" date="2017-09" db="EMBL/GenBank/DDBJ databases">
        <title>Depth-based differentiation of microbial function through sediment-hosted aquifers and enrichment of novel symbionts in the deep terrestrial subsurface.</title>
        <authorList>
            <person name="Probst A.J."/>
            <person name="Ladd B."/>
            <person name="Jarett J.K."/>
            <person name="Geller-Mcgrath D.E."/>
            <person name="Sieber C.M."/>
            <person name="Emerson J.B."/>
            <person name="Anantharaman K."/>
            <person name="Thomas B.C."/>
            <person name="Malmstrom R."/>
            <person name="Stieglmeier M."/>
            <person name="Klingl A."/>
            <person name="Woyke T."/>
            <person name="Ryan C.M."/>
            <person name="Banfield J.F."/>
        </authorList>
    </citation>
    <scope>NUCLEOTIDE SEQUENCE [LARGE SCALE GENOMIC DNA]</scope>
    <source>
        <strain evidence="4">CG23_combo_of_CG06-09_8_20_14_all_40_13</strain>
    </source>
</reference>
<accession>A0A2G9YRN2</accession>
<evidence type="ECO:0000256" key="1">
    <source>
        <dbReference type="ARBA" id="ARBA00022679"/>
    </source>
</evidence>
<keyword evidence="2" id="KW-0418">Kinase</keyword>
<dbReference type="PANTHER" id="PTHR10584">
    <property type="entry name" value="SUGAR KINASE"/>
    <property type="match status" value="1"/>
</dbReference>
<dbReference type="Pfam" id="PF00294">
    <property type="entry name" value="PfkB"/>
    <property type="match status" value="1"/>
</dbReference>
<dbReference type="AlphaFoldDB" id="A0A2G9YRN2"/>
<name>A0A2G9YRN2_9BACT</name>
<gene>
    <name evidence="4" type="ORF">COX39_00605</name>
</gene>
<dbReference type="PRINTS" id="PR00990">
    <property type="entry name" value="RIBOKINASE"/>
</dbReference>
<dbReference type="PANTHER" id="PTHR10584:SF166">
    <property type="entry name" value="RIBOKINASE"/>
    <property type="match status" value="1"/>
</dbReference>
<dbReference type="SUPFAM" id="SSF53613">
    <property type="entry name" value="Ribokinase-like"/>
    <property type="match status" value="1"/>
</dbReference>
<dbReference type="InterPro" id="IPR029056">
    <property type="entry name" value="Ribokinase-like"/>
</dbReference>
<organism evidence="4 5">
    <name type="scientific">Candidatus Nealsonbacteria bacterium CG23_combo_of_CG06-09_8_20_14_all_40_13</name>
    <dbReference type="NCBI Taxonomy" id="1974724"/>
    <lineage>
        <taxon>Bacteria</taxon>
        <taxon>Candidatus Nealsoniibacteriota</taxon>
    </lineage>
</organism>
<evidence type="ECO:0000313" key="5">
    <source>
        <dbReference type="Proteomes" id="UP000231567"/>
    </source>
</evidence>
<keyword evidence="1" id="KW-0808">Transferase</keyword>
<dbReference type="InterPro" id="IPR002139">
    <property type="entry name" value="Ribo/fructo_kinase"/>
</dbReference>
<feature type="domain" description="Carbohydrate kinase PfkB" evidence="3">
    <location>
        <begin position="41"/>
        <end position="309"/>
    </location>
</feature>
<dbReference type="EMBL" id="PCRM01000010">
    <property type="protein sequence ID" value="PIP21897.1"/>
    <property type="molecule type" value="Genomic_DNA"/>
</dbReference>
<dbReference type="Gene3D" id="3.40.1190.20">
    <property type="match status" value="1"/>
</dbReference>
<comment type="caution">
    <text evidence="4">The sequence shown here is derived from an EMBL/GenBank/DDBJ whole genome shotgun (WGS) entry which is preliminary data.</text>
</comment>
<dbReference type="GO" id="GO:0006796">
    <property type="term" value="P:phosphate-containing compound metabolic process"/>
    <property type="evidence" value="ECO:0007669"/>
    <property type="project" value="UniProtKB-ARBA"/>
</dbReference>
<dbReference type="GO" id="GO:0016301">
    <property type="term" value="F:kinase activity"/>
    <property type="evidence" value="ECO:0007669"/>
    <property type="project" value="UniProtKB-KW"/>
</dbReference>
<dbReference type="InterPro" id="IPR011611">
    <property type="entry name" value="PfkB_dom"/>
</dbReference>
<proteinExistence type="predicted"/>
<sequence>MFDVITIGDCTEDIFLTPGGLGVKYEMSSGRTHAPVLCFGRGEKVAVEDVYYDIGGSACNSAVGLARLGFKTAIVAAAGKDEKADKIRQRLSKEGVSTNYLKIIKSMETSFSIVLAYQGERTILIFRGLKDYAQLQVPNVQTKWLYIGPLGHNFAKIYQQAISLACEKNIKIAVNPGGLQIEKGADALSPILRVASILFVNKEEAEQLTHLSGYHEVKDLLICLKNLGPEIVAITDGKKGAYCFDGDQMFKSDIFPAQRKEATGAGDAFACGFLAAILEGLPIIDALKWGIVNSAFVVEEVGAQTKLRTKRQIIKVLQTTHFTVLKV</sequence>
<evidence type="ECO:0000256" key="2">
    <source>
        <dbReference type="ARBA" id="ARBA00022777"/>
    </source>
</evidence>
<evidence type="ECO:0000259" key="3">
    <source>
        <dbReference type="Pfam" id="PF00294"/>
    </source>
</evidence>
<protein>
    <recommendedName>
        <fullName evidence="3">Carbohydrate kinase PfkB domain-containing protein</fullName>
    </recommendedName>
</protein>